<dbReference type="GO" id="GO:0008408">
    <property type="term" value="F:3'-5' exonuclease activity"/>
    <property type="evidence" value="ECO:0007669"/>
    <property type="project" value="TreeGrafter"/>
</dbReference>
<dbReference type="SMART" id="SM00479">
    <property type="entry name" value="EXOIII"/>
    <property type="match status" value="1"/>
</dbReference>
<dbReference type="GO" id="GO:0006259">
    <property type="term" value="P:DNA metabolic process"/>
    <property type="evidence" value="ECO:0007669"/>
    <property type="project" value="UniProtKB-ARBA"/>
</dbReference>
<dbReference type="InterPro" id="IPR036397">
    <property type="entry name" value="RNaseH_sf"/>
</dbReference>
<comment type="function">
    <text evidence="1">DNA polymerase III is a complex, multichain enzyme responsible for most of the replicative synthesis in bacteria. The epsilon subunit contain the editing function and is a proofreading 3'-5' exonuclease.</text>
</comment>
<name>A0A8G2BXZ2_9BACT</name>
<organism evidence="4 5">
    <name type="scientific">Parabacteroides chinchillae</name>
    <dbReference type="NCBI Taxonomy" id="871327"/>
    <lineage>
        <taxon>Bacteria</taxon>
        <taxon>Pseudomonadati</taxon>
        <taxon>Bacteroidota</taxon>
        <taxon>Bacteroidia</taxon>
        <taxon>Bacteroidales</taxon>
        <taxon>Tannerellaceae</taxon>
        <taxon>Parabacteroides</taxon>
    </lineage>
</organism>
<dbReference type="Gene3D" id="3.30.420.10">
    <property type="entry name" value="Ribonuclease H-like superfamily/Ribonuclease H"/>
    <property type="match status" value="1"/>
</dbReference>
<accession>A0A8G2BXZ2</accession>
<feature type="domain" description="Exonuclease" evidence="3">
    <location>
        <begin position="3"/>
        <end position="168"/>
    </location>
</feature>
<sequence length="179" mass="20260">MERFAAIDFETANGKRSSVCSVGIAIVEGDTVVDSIYTLIRPVPNYYSPWTTAIHGITAEDTNDAPDFEEVWARIAPRIQDIPLVAHNSPFDEGCLKAVHQVYGLAYPHYDFYCTCRLSRKLYPYLCNHQLQTVAAHCGYDLTYHHHAMADAYACAHIANTMMRERGVESLQELVRIIY</sequence>
<dbReference type="InterPro" id="IPR012337">
    <property type="entry name" value="RNaseH-like_sf"/>
</dbReference>
<comment type="subunit">
    <text evidence="2">DNA polymerase III contains a core (composed of alpha, epsilon and theta chains) that associates with a tau subunit. This core dimerizes to form the POLIII' complex. PolIII' associates with the gamma complex (composed of gamma, delta, delta', psi and chi chains) and with the beta chain to form the complete DNA polymerase III complex.</text>
</comment>
<protein>
    <submittedName>
        <fullName evidence="4">DNA polymerase-3 subunit epsilon</fullName>
    </submittedName>
</protein>
<dbReference type="PANTHER" id="PTHR30231:SF42">
    <property type="entry name" value="EXONUCLEASE"/>
    <property type="match status" value="1"/>
</dbReference>
<dbReference type="CDD" id="cd06130">
    <property type="entry name" value="DNA_pol_III_epsilon_like"/>
    <property type="match status" value="1"/>
</dbReference>
<dbReference type="AlphaFoldDB" id="A0A8G2BXZ2"/>
<dbReference type="InterPro" id="IPR013520">
    <property type="entry name" value="Ribonucl_H"/>
</dbReference>
<proteinExistence type="predicted"/>
<dbReference type="GO" id="GO:0005829">
    <property type="term" value="C:cytosol"/>
    <property type="evidence" value="ECO:0007669"/>
    <property type="project" value="TreeGrafter"/>
</dbReference>
<evidence type="ECO:0000313" key="5">
    <source>
        <dbReference type="Proteomes" id="UP000236725"/>
    </source>
</evidence>
<comment type="caution">
    <text evidence="4">The sequence shown here is derived from an EMBL/GenBank/DDBJ whole genome shotgun (WGS) entry which is preliminary data.</text>
</comment>
<evidence type="ECO:0000256" key="1">
    <source>
        <dbReference type="ARBA" id="ARBA00025483"/>
    </source>
</evidence>
<dbReference type="RefSeq" id="WP_103983951.1">
    <property type="nucleotide sequence ID" value="NZ_FNVS01000015.1"/>
</dbReference>
<reference evidence="4 5" key="1">
    <citation type="submission" date="2016-10" db="EMBL/GenBank/DDBJ databases">
        <authorList>
            <person name="Varghese N."/>
            <person name="Submissions S."/>
        </authorList>
    </citation>
    <scope>NUCLEOTIDE SEQUENCE [LARGE SCALE GENOMIC DNA]</scope>
    <source>
        <strain evidence="4 5">DSM 29073</strain>
    </source>
</reference>
<dbReference type="PANTHER" id="PTHR30231">
    <property type="entry name" value="DNA POLYMERASE III SUBUNIT EPSILON"/>
    <property type="match status" value="1"/>
</dbReference>
<evidence type="ECO:0000313" key="4">
    <source>
        <dbReference type="EMBL" id="SEG11672.1"/>
    </source>
</evidence>
<dbReference type="SUPFAM" id="SSF53098">
    <property type="entry name" value="Ribonuclease H-like"/>
    <property type="match status" value="1"/>
</dbReference>
<keyword evidence="5" id="KW-1185">Reference proteome</keyword>
<dbReference type="EMBL" id="FNVS01000015">
    <property type="protein sequence ID" value="SEG11672.1"/>
    <property type="molecule type" value="Genomic_DNA"/>
</dbReference>
<evidence type="ECO:0000259" key="3">
    <source>
        <dbReference type="SMART" id="SM00479"/>
    </source>
</evidence>
<dbReference type="GO" id="GO:0003676">
    <property type="term" value="F:nucleic acid binding"/>
    <property type="evidence" value="ECO:0007669"/>
    <property type="project" value="InterPro"/>
</dbReference>
<evidence type="ECO:0000256" key="2">
    <source>
        <dbReference type="ARBA" id="ARBA00026073"/>
    </source>
</evidence>
<dbReference type="Pfam" id="PF00929">
    <property type="entry name" value="RNase_T"/>
    <property type="match status" value="1"/>
</dbReference>
<gene>
    <name evidence="4" type="ORF">SAMN05444001_11562</name>
</gene>
<dbReference type="Proteomes" id="UP000236725">
    <property type="component" value="Unassembled WGS sequence"/>
</dbReference>
<dbReference type="FunFam" id="3.30.420.10:FF:000045">
    <property type="entry name" value="3'-5' exonuclease DinG"/>
    <property type="match status" value="1"/>
</dbReference>